<organism evidence="3 6">
    <name type="scientific">Clostridium botulinum</name>
    <dbReference type="NCBI Taxonomy" id="1491"/>
    <lineage>
        <taxon>Bacteria</taxon>
        <taxon>Bacillati</taxon>
        <taxon>Bacillota</taxon>
        <taxon>Clostridia</taxon>
        <taxon>Eubacteriales</taxon>
        <taxon>Clostridiaceae</taxon>
        <taxon>Clostridium</taxon>
    </lineage>
</organism>
<dbReference type="NCBIfam" id="TIGR04092">
    <property type="entry name" value="LTA_DltD"/>
    <property type="match status" value="1"/>
</dbReference>
<accession>A0A0M1LHG9</accession>
<dbReference type="InterPro" id="IPR006998">
    <property type="entry name" value="DltD"/>
</dbReference>
<dbReference type="InterPro" id="IPR023896">
    <property type="entry name" value="LTA_DltD"/>
</dbReference>
<dbReference type="SUPFAM" id="SSF52266">
    <property type="entry name" value="SGNH hydrolase"/>
    <property type="match status" value="1"/>
</dbReference>
<dbReference type="EMBL" id="SWOV01000036">
    <property type="protein sequence ID" value="NFF88678.1"/>
    <property type="molecule type" value="Genomic_DNA"/>
</dbReference>
<protein>
    <recommendedName>
        <fullName evidence="1">Protein DltD</fullName>
    </recommendedName>
</protein>
<evidence type="ECO:0000256" key="2">
    <source>
        <dbReference type="SAM" id="Phobius"/>
    </source>
</evidence>
<name>A0A0M1LHG9_CLOBO</name>
<keyword evidence="1" id="KW-1003">Cell membrane</keyword>
<dbReference type="AlphaFoldDB" id="A0A0M1LHG9"/>
<evidence type="ECO:0000313" key="6">
    <source>
        <dbReference type="Proteomes" id="UP000476820"/>
    </source>
</evidence>
<proteinExistence type="inferred from homology"/>
<evidence type="ECO:0000256" key="1">
    <source>
        <dbReference type="PIRNR" id="PIRNR021438"/>
    </source>
</evidence>
<evidence type="ECO:0000313" key="3">
    <source>
        <dbReference type="EMBL" id="NFF88678.1"/>
    </source>
</evidence>
<dbReference type="Pfam" id="PF04914">
    <property type="entry name" value="DltD"/>
    <property type="match status" value="1"/>
</dbReference>
<dbReference type="UniPathway" id="UPA00556"/>
<dbReference type="Proteomes" id="UP000476820">
    <property type="component" value="Unassembled WGS sequence"/>
</dbReference>
<dbReference type="OrthoDB" id="9808272at2"/>
<evidence type="ECO:0000313" key="5">
    <source>
        <dbReference type="Proteomes" id="UP000473681"/>
    </source>
</evidence>
<comment type="similarity">
    <text evidence="1">Belongs to the DltD family.</text>
</comment>
<dbReference type="EMBL" id="SWVK01000002">
    <property type="protein sequence ID" value="NFN33842.1"/>
    <property type="molecule type" value="Genomic_DNA"/>
</dbReference>
<dbReference type="GO" id="GO:0005886">
    <property type="term" value="C:plasma membrane"/>
    <property type="evidence" value="ECO:0007669"/>
    <property type="project" value="UniProtKB-UniRule"/>
</dbReference>
<dbReference type="PANTHER" id="PTHR40039">
    <property type="entry name" value="PROTEIN DLTD"/>
    <property type="match status" value="1"/>
</dbReference>
<comment type="pathway">
    <text evidence="1">Cell wall biogenesis; lipoteichoic acid biosynthesis.</text>
</comment>
<dbReference type="PANTHER" id="PTHR40039:SF1">
    <property type="entry name" value="PROTEIN DLTD"/>
    <property type="match status" value="1"/>
</dbReference>
<dbReference type="GO" id="GO:0070395">
    <property type="term" value="P:lipoteichoic acid biosynthetic process"/>
    <property type="evidence" value="ECO:0007669"/>
    <property type="project" value="UniProtKB-UniRule"/>
</dbReference>
<evidence type="ECO:0000313" key="4">
    <source>
        <dbReference type="EMBL" id="NFN33842.1"/>
    </source>
</evidence>
<dbReference type="PIRSF" id="PIRSF021438">
    <property type="entry name" value="DltD"/>
    <property type="match status" value="1"/>
</dbReference>
<keyword evidence="1 2" id="KW-0472">Membrane</keyword>
<gene>
    <name evidence="3" type="primary">dltD</name>
    <name evidence="3" type="ORF">FC774_12500</name>
    <name evidence="4" type="ORF">FDB51_01605</name>
</gene>
<sequence>MKKIAIYIILPIIIMLITVTSLNIFLDKELNDMLNSKDLTSINKEYGSIYKDKGLAYNEYITQENELVLQGSSELGSPVSQLPTTFFPVKGLDQIVTNGRSYSQHLHQSSILGSQQVDMEGKKVALVLSLQWFMGEGGIDSGSFQVNFSPVQFYNFLSNEKISEGNKKQYATRICSLLSGSTQFAPERLYSKMYSSDNFLYNMADILCKPYFIARKEVVELKDKGLLYKKLKKLPEKSELQSEVVNWDEEYKRAEEEASPQVTNNEFMVYDTYYNNNLKSNVESQKGSNKNVDLMKSKEFEDYELYLDTCTELGIEPFIILMPTNGLWYDHTGLSKEKRDEFYDKVQEMAEEKGFDVLNLKDEEYTPYFMCDVMHLGWKGWLKVDEELYKRFKE</sequence>
<dbReference type="Proteomes" id="UP000473681">
    <property type="component" value="Unassembled WGS sequence"/>
</dbReference>
<keyword evidence="2" id="KW-1133">Transmembrane helix</keyword>
<feature type="transmembrane region" description="Helical" evidence="2">
    <location>
        <begin position="6"/>
        <end position="26"/>
    </location>
</feature>
<keyword evidence="2" id="KW-0812">Transmembrane</keyword>
<reference evidence="5 6" key="1">
    <citation type="submission" date="2019-04" db="EMBL/GenBank/DDBJ databases">
        <title>Genome sequencing of Clostridium botulinum Groups I-IV and Clostridium butyricum.</title>
        <authorList>
            <person name="Brunt J."/>
            <person name="Van Vliet A.H.M."/>
            <person name="Stringer S.C."/>
            <person name="Carter A.T."/>
            <person name="Peck M.W."/>
        </authorList>
    </citation>
    <scope>NUCLEOTIDE SEQUENCE [LARGE SCALE GENOMIC DNA]</scope>
    <source>
        <strain evidence="3 6">1605</strain>
        <strain evidence="4 5">CB-K-33E</strain>
    </source>
</reference>
<comment type="caution">
    <text evidence="3">The sequence shown here is derived from an EMBL/GenBank/DDBJ whole genome shotgun (WGS) entry which is preliminary data.</text>
</comment>
<dbReference type="RefSeq" id="WP_053341581.1">
    <property type="nucleotide sequence ID" value="NZ_LFPA01000042.1"/>
</dbReference>